<keyword evidence="3" id="KW-1185">Reference proteome</keyword>
<keyword evidence="1" id="KW-0812">Transmembrane</keyword>
<gene>
    <name evidence="2" type="ORF">EGN73_04245</name>
</gene>
<keyword evidence="1" id="KW-1133">Transmembrane helix</keyword>
<comment type="caution">
    <text evidence="2">The sequence shown here is derived from an EMBL/GenBank/DDBJ whole genome shotgun (WGS) entry which is preliminary data.</text>
</comment>
<feature type="transmembrane region" description="Helical" evidence="1">
    <location>
        <begin position="170"/>
        <end position="191"/>
    </location>
</feature>
<name>A0A951MCK7_9BACT</name>
<evidence type="ECO:0000256" key="1">
    <source>
        <dbReference type="SAM" id="Phobius"/>
    </source>
</evidence>
<dbReference type="InterPro" id="IPR025495">
    <property type="entry name" value="DUF4386"/>
</dbReference>
<dbReference type="AlphaFoldDB" id="A0A951MCK7"/>
<feature type="transmembrane region" description="Helical" evidence="1">
    <location>
        <begin position="142"/>
        <end position="163"/>
    </location>
</feature>
<organism evidence="2 3">
    <name type="scientific">Arthrospiribacter ruber</name>
    <dbReference type="NCBI Taxonomy" id="2487934"/>
    <lineage>
        <taxon>Bacteria</taxon>
        <taxon>Pseudomonadati</taxon>
        <taxon>Bacteroidota</taxon>
        <taxon>Cytophagia</taxon>
        <taxon>Cytophagales</taxon>
        <taxon>Cyclobacteriaceae</taxon>
        <taxon>Arthrospiribacter</taxon>
    </lineage>
</organism>
<accession>A0A951MCK7</accession>
<keyword evidence="1" id="KW-0472">Membrane</keyword>
<sequence>MHTIPQNLVKTARVTGIWYLALAISGVIGFLLIHPQVFIADDPTKTLENITQNTQLARVRLLLEFAIIISQALTAVWFYRLFKSINEWGAWTLAIWGTVNSVVIMVSAISMATAIGIAESLTLGLEQKISLIELLNHVSSNAWGVGSLFFGLWLIPMGFIILSSGRMPVWLGRIIIIGGIGYLLSTFLGYLDLEFAFIDFLTIPATIGEFWMIGYLLWFGIRPANETGEKDGD</sequence>
<feature type="transmembrane region" description="Helical" evidence="1">
    <location>
        <begin position="17"/>
        <end position="39"/>
    </location>
</feature>
<dbReference type="Pfam" id="PF14329">
    <property type="entry name" value="DUF4386"/>
    <property type="match status" value="1"/>
</dbReference>
<protein>
    <submittedName>
        <fullName evidence="2">DUF4386 domain-containing protein</fullName>
    </submittedName>
</protein>
<dbReference type="Proteomes" id="UP000727490">
    <property type="component" value="Unassembled WGS sequence"/>
</dbReference>
<feature type="transmembrane region" description="Helical" evidence="1">
    <location>
        <begin position="197"/>
        <end position="221"/>
    </location>
</feature>
<evidence type="ECO:0000313" key="3">
    <source>
        <dbReference type="Proteomes" id="UP000727490"/>
    </source>
</evidence>
<proteinExistence type="predicted"/>
<dbReference type="EMBL" id="RPHB01000002">
    <property type="protein sequence ID" value="MBW3467020.1"/>
    <property type="molecule type" value="Genomic_DNA"/>
</dbReference>
<reference evidence="2 3" key="1">
    <citation type="journal article" date="2020" name="Syst. Appl. Microbiol.">
        <title>Arthrospiribacter ruber gen. nov., sp. nov., a novel bacterium isolated from Arthrospira cultures.</title>
        <authorList>
            <person name="Waleron M."/>
            <person name="Misztak A."/>
            <person name="Waleron M.M."/>
            <person name="Furmaniak M."/>
            <person name="Mrozik A."/>
            <person name="Waleron K."/>
        </authorList>
    </citation>
    <scope>NUCLEOTIDE SEQUENCE [LARGE SCALE GENOMIC DNA]</scope>
    <source>
        <strain evidence="2 3">DPMB0001</strain>
    </source>
</reference>
<evidence type="ECO:0000313" key="2">
    <source>
        <dbReference type="EMBL" id="MBW3467020.1"/>
    </source>
</evidence>
<feature type="transmembrane region" description="Helical" evidence="1">
    <location>
        <begin position="91"/>
        <end position="118"/>
    </location>
</feature>
<dbReference type="RefSeq" id="WP_219287230.1">
    <property type="nucleotide sequence ID" value="NZ_RPHB01000002.1"/>
</dbReference>
<feature type="transmembrane region" description="Helical" evidence="1">
    <location>
        <begin position="59"/>
        <end position="79"/>
    </location>
</feature>